<keyword evidence="2" id="KW-1185">Reference proteome</keyword>
<reference evidence="1 2" key="1">
    <citation type="submission" date="2016-10" db="EMBL/GenBank/DDBJ databases">
        <authorList>
            <person name="de Groot N.N."/>
        </authorList>
    </citation>
    <scope>NUCLEOTIDE SEQUENCE [LARGE SCALE GENOMIC DNA]</scope>
    <source>
        <strain evidence="1 2">CCM7597</strain>
    </source>
</reference>
<organism evidence="1 2">
    <name type="scientific">Thalassobacillus cyri</name>
    <dbReference type="NCBI Taxonomy" id="571932"/>
    <lineage>
        <taxon>Bacteria</taxon>
        <taxon>Bacillati</taxon>
        <taxon>Bacillota</taxon>
        <taxon>Bacilli</taxon>
        <taxon>Bacillales</taxon>
        <taxon>Bacillaceae</taxon>
        <taxon>Thalassobacillus</taxon>
    </lineage>
</organism>
<evidence type="ECO:0008006" key="3">
    <source>
        <dbReference type="Google" id="ProtNLM"/>
    </source>
</evidence>
<dbReference type="InterPro" id="IPR058870">
    <property type="entry name" value="YuzC"/>
</dbReference>
<protein>
    <recommendedName>
        <fullName evidence="3">Inner spore coat protein</fullName>
    </recommendedName>
</protein>
<accession>A0A1H3ZRI9</accession>
<evidence type="ECO:0000313" key="2">
    <source>
        <dbReference type="Proteomes" id="UP000198584"/>
    </source>
</evidence>
<dbReference type="OrthoDB" id="2615349at2"/>
<dbReference type="AlphaFoldDB" id="A0A1H3ZRI9"/>
<dbReference type="STRING" id="571932.SAMN05421743_103347"/>
<evidence type="ECO:0000313" key="1">
    <source>
        <dbReference type="EMBL" id="SEA26383.1"/>
    </source>
</evidence>
<name>A0A1H3ZRI9_9BACI</name>
<sequence length="129" mass="14436">MYPIYYPYVPYYQSGYGYLPYVPTRYPEEPSYPPVDSAMFSDSAAAMEKLLDEASLVLHRLAESKTFAHDVMAAAQVNDMEKVDALLKSTGIHSGVQTKVNPDGLNLQLSSEVEGIDCCHLTIALRWRL</sequence>
<gene>
    <name evidence="1" type="ORF">SAMN05421743_103347</name>
</gene>
<dbReference type="Proteomes" id="UP000198584">
    <property type="component" value="Unassembled WGS sequence"/>
</dbReference>
<dbReference type="EMBL" id="FNQR01000003">
    <property type="protein sequence ID" value="SEA26383.1"/>
    <property type="molecule type" value="Genomic_DNA"/>
</dbReference>
<dbReference type="RefSeq" id="WP_093043344.1">
    <property type="nucleotide sequence ID" value="NZ_FNQR01000003.1"/>
</dbReference>
<dbReference type="Pfam" id="PF26344">
    <property type="entry name" value="YuzC"/>
    <property type="match status" value="1"/>
</dbReference>
<proteinExistence type="predicted"/>